<comment type="caution">
    <text evidence="1">The sequence shown here is derived from an EMBL/GenBank/DDBJ whole genome shotgun (WGS) entry which is preliminary data.</text>
</comment>
<accession>A0AA39IJB3</accession>
<evidence type="ECO:0000313" key="2">
    <source>
        <dbReference type="Proteomes" id="UP001175271"/>
    </source>
</evidence>
<gene>
    <name evidence="1" type="ORF">QR680_008778</name>
</gene>
<dbReference type="AlphaFoldDB" id="A0AA39IJB3"/>
<proteinExistence type="predicted"/>
<protein>
    <submittedName>
        <fullName evidence="1">Uncharacterized protein</fullName>
    </submittedName>
</protein>
<reference evidence="1" key="1">
    <citation type="submission" date="2023-06" db="EMBL/GenBank/DDBJ databases">
        <title>Genomic analysis of the entomopathogenic nematode Steinernema hermaphroditum.</title>
        <authorList>
            <person name="Schwarz E.M."/>
            <person name="Heppert J.K."/>
            <person name="Baniya A."/>
            <person name="Schwartz H.T."/>
            <person name="Tan C.-H."/>
            <person name="Antoshechkin I."/>
            <person name="Sternberg P.W."/>
            <person name="Goodrich-Blair H."/>
            <person name="Dillman A.R."/>
        </authorList>
    </citation>
    <scope>NUCLEOTIDE SEQUENCE</scope>
    <source>
        <strain evidence="1">PS9179</strain>
        <tissue evidence="1">Whole animal</tissue>
    </source>
</reference>
<organism evidence="1 2">
    <name type="scientific">Steinernema hermaphroditum</name>
    <dbReference type="NCBI Taxonomy" id="289476"/>
    <lineage>
        <taxon>Eukaryota</taxon>
        <taxon>Metazoa</taxon>
        <taxon>Ecdysozoa</taxon>
        <taxon>Nematoda</taxon>
        <taxon>Chromadorea</taxon>
        <taxon>Rhabditida</taxon>
        <taxon>Tylenchina</taxon>
        <taxon>Panagrolaimomorpha</taxon>
        <taxon>Strongyloidoidea</taxon>
        <taxon>Steinernematidae</taxon>
        <taxon>Steinernema</taxon>
    </lineage>
</organism>
<sequence>MNRRNLLPNPHSLLEILHTDNVEGTSNNGSPVPRREVPPFNCAKYLELGHHGEHVLLEKTCPPDRQFNPLSCKCEENFNCETCTHAQMMGNAGDRHYRLHLDMEKPHQIRCPEGEHYCEQSRHCVSDDF</sequence>
<evidence type="ECO:0000313" key="1">
    <source>
        <dbReference type="EMBL" id="KAK0424665.1"/>
    </source>
</evidence>
<dbReference type="Proteomes" id="UP001175271">
    <property type="component" value="Unassembled WGS sequence"/>
</dbReference>
<name>A0AA39IJB3_9BILA</name>
<keyword evidence="2" id="KW-1185">Reference proteome</keyword>
<dbReference type="EMBL" id="JAUCMV010000001">
    <property type="protein sequence ID" value="KAK0424665.1"/>
    <property type="molecule type" value="Genomic_DNA"/>
</dbReference>